<keyword evidence="2" id="KW-1185">Reference proteome</keyword>
<dbReference type="PANTHER" id="PTHR34351">
    <property type="entry name" value="SLR1927 PROTEIN-RELATED"/>
    <property type="match status" value="1"/>
</dbReference>
<protein>
    <submittedName>
        <fullName evidence="1">DUF58 domain-containing protein</fullName>
    </submittedName>
</protein>
<dbReference type="Proteomes" id="UP000439994">
    <property type="component" value="Unassembled WGS sequence"/>
</dbReference>
<evidence type="ECO:0000313" key="1">
    <source>
        <dbReference type="EMBL" id="MUH73608.1"/>
    </source>
</evidence>
<gene>
    <name evidence="1" type="ORF">GNP35_14595</name>
</gene>
<sequence length="188" mass="20860">MWILALKPEQRGRYTLPLIQLRSEYPFGLIKAWSYFRAERSYLVYPNPIASNWQLEQKEVNDTGDAEIESSSPTLGERNFDGIKPYVPGAPLSNVAWKQVAKQPDSPLLLKSFETPVTVPVSLSFDSVPAQIAETAISQLTSACLELHDDSRPFGLDLSRGSHISSRIDVGSGKEHLKLCLEALATCK</sequence>
<reference evidence="1 2" key="1">
    <citation type="submission" date="2019-11" db="EMBL/GenBank/DDBJ databases">
        <title>P. haliotis isolates from Z. marina roots.</title>
        <authorList>
            <person name="Cohen M."/>
            <person name="Jospin G."/>
            <person name="Eisen J.A."/>
            <person name="Coil D.A."/>
        </authorList>
    </citation>
    <scope>NUCLEOTIDE SEQUENCE [LARGE SCALE GENOMIC DNA]</scope>
    <source>
        <strain evidence="1 2">UCD-MCMsp1aY</strain>
    </source>
</reference>
<evidence type="ECO:0000313" key="2">
    <source>
        <dbReference type="Proteomes" id="UP000439994"/>
    </source>
</evidence>
<dbReference type="AlphaFoldDB" id="A0A6N8FBE4"/>
<name>A0A6N8FBE4_9GAMM</name>
<proteinExistence type="predicted"/>
<dbReference type="PANTHER" id="PTHR34351:SF1">
    <property type="entry name" value="SLR1927 PROTEIN"/>
    <property type="match status" value="1"/>
</dbReference>
<accession>A0A6N8FBE4</accession>
<organism evidence="1 2">
    <name type="scientific">Psychrosphaera haliotis</name>
    <dbReference type="NCBI Taxonomy" id="555083"/>
    <lineage>
        <taxon>Bacteria</taxon>
        <taxon>Pseudomonadati</taxon>
        <taxon>Pseudomonadota</taxon>
        <taxon>Gammaproteobacteria</taxon>
        <taxon>Alteromonadales</taxon>
        <taxon>Pseudoalteromonadaceae</taxon>
        <taxon>Psychrosphaera</taxon>
    </lineage>
</organism>
<comment type="caution">
    <text evidence="1">The sequence shown here is derived from an EMBL/GenBank/DDBJ whole genome shotgun (WGS) entry which is preliminary data.</text>
</comment>
<dbReference type="EMBL" id="WOCD01000005">
    <property type="protein sequence ID" value="MUH73608.1"/>
    <property type="molecule type" value="Genomic_DNA"/>
</dbReference>